<reference evidence="3 4" key="1">
    <citation type="submission" date="2024-09" db="EMBL/GenBank/DDBJ databases">
        <authorList>
            <person name="Sun Q."/>
            <person name="Mori K."/>
        </authorList>
    </citation>
    <scope>NUCLEOTIDE SEQUENCE [LARGE SCALE GENOMIC DNA]</scope>
    <source>
        <strain evidence="3 4">CCM 7957</strain>
    </source>
</reference>
<keyword evidence="4" id="KW-1185">Reference proteome</keyword>
<dbReference type="RefSeq" id="WP_382364044.1">
    <property type="nucleotide sequence ID" value="NZ_JBHLWV010000020.1"/>
</dbReference>
<protein>
    <submittedName>
        <fullName evidence="3">PH domain-containing protein</fullName>
    </submittedName>
</protein>
<keyword evidence="1" id="KW-0812">Transmembrane</keyword>
<feature type="transmembrane region" description="Helical" evidence="1">
    <location>
        <begin position="38"/>
        <end position="60"/>
    </location>
</feature>
<dbReference type="Proteomes" id="UP001589783">
    <property type="component" value="Unassembled WGS sequence"/>
</dbReference>
<dbReference type="EMBL" id="JBHLWV010000020">
    <property type="protein sequence ID" value="MFC0315393.1"/>
    <property type="molecule type" value="Genomic_DNA"/>
</dbReference>
<evidence type="ECO:0000313" key="4">
    <source>
        <dbReference type="Proteomes" id="UP001589783"/>
    </source>
</evidence>
<comment type="caution">
    <text evidence="3">The sequence shown here is derived from an EMBL/GenBank/DDBJ whole genome shotgun (WGS) entry which is preliminary data.</text>
</comment>
<evidence type="ECO:0000259" key="2">
    <source>
        <dbReference type="Pfam" id="PF10756"/>
    </source>
</evidence>
<accession>A0ABV6H925</accession>
<dbReference type="InterPro" id="IPR019692">
    <property type="entry name" value="CFP-6_PH"/>
</dbReference>
<proteinExistence type="predicted"/>
<evidence type="ECO:0000256" key="1">
    <source>
        <dbReference type="SAM" id="Phobius"/>
    </source>
</evidence>
<feature type="transmembrane region" description="Helical" evidence="1">
    <location>
        <begin position="72"/>
        <end position="89"/>
    </location>
</feature>
<dbReference type="Pfam" id="PF10756">
    <property type="entry name" value="bPH_6"/>
    <property type="match status" value="1"/>
</dbReference>
<feature type="domain" description="Low molecular weight protein antigen 6 PH" evidence="2">
    <location>
        <begin position="90"/>
        <end position="159"/>
    </location>
</feature>
<keyword evidence="1" id="KW-0472">Membrane</keyword>
<keyword evidence="1" id="KW-1133">Transmembrane helix</keyword>
<gene>
    <name evidence="3" type="ORF">ACFFJD_11095</name>
</gene>
<sequence>MNPEQPESGRSETAPAERAADTAAEWDMVYRPKAIMRLVAIAIAVVLAIHVTFGLLLSVSYTGVKIGWGDKFALIGIGLVICGALLLFTRSRLRVGPRGVGVRNLVSERLYEWDAVRGLAYPDKAQWGRLEFDYDEHIPVMAVQARDGGDAVEAMREFRALHAKYGRTSPSD</sequence>
<organism evidence="3 4">
    <name type="scientific">Gordonia phosphorivorans</name>
    <dbReference type="NCBI Taxonomy" id="1056982"/>
    <lineage>
        <taxon>Bacteria</taxon>
        <taxon>Bacillati</taxon>
        <taxon>Actinomycetota</taxon>
        <taxon>Actinomycetes</taxon>
        <taxon>Mycobacteriales</taxon>
        <taxon>Gordoniaceae</taxon>
        <taxon>Gordonia</taxon>
    </lineage>
</organism>
<evidence type="ECO:0000313" key="3">
    <source>
        <dbReference type="EMBL" id="MFC0315393.1"/>
    </source>
</evidence>
<name>A0ABV6H925_9ACTN</name>